<evidence type="ECO:0000256" key="4">
    <source>
        <dbReference type="SAM" id="SignalP"/>
    </source>
</evidence>
<name>A0A1I3C401_9RHOB</name>
<dbReference type="GO" id="GO:0042597">
    <property type="term" value="C:periplasmic space"/>
    <property type="evidence" value="ECO:0007669"/>
    <property type="project" value="UniProtKB-SubCell"/>
</dbReference>
<evidence type="ECO:0000313" key="7">
    <source>
        <dbReference type="Proteomes" id="UP000199377"/>
    </source>
</evidence>
<reference evidence="6 7" key="1">
    <citation type="submission" date="2016-10" db="EMBL/GenBank/DDBJ databases">
        <authorList>
            <person name="de Groot N.N."/>
        </authorList>
    </citation>
    <scope>NUCLEOTIDE SEQUENCE [LARGE SCALE GENOMIC DNA]</scope>
    <source>
        <strain evidence="6 7">CGMCC 1.11030</strain>
    </source>
</reference>
<evidence type="ECO:0000259" key="5">
    <source>
        <dbReference type="Pfam" id="PF09084"/>
    </source>
</evidence>
<proteinExistence type="inferred from homology"/>
<feature type="domain" description="SsuA/THI5-like" evidence="5">
    <location>
        <begin position="39"/>
        <end position="241"/>
    </location>
</feature>
<evidence type="ECO:0000256" key="2">
    <source>
        <dbReference type="ARBA" id="ARBA00010742"/>
    </source>
</evidence>
<dbReference type="Proteomes" id="UP000199377">
    <property type="component" value="Unassembled WGS sequence"/>
</dbReference>
<dbReference type="RefSeq" id="WP_092857586.1">
    <property type="nucleotide sequence ID" value="NZ_FOQH01000001.1"/>
</dbReference>
<gene>
    <name evidence="6" type="ORF">SAMN05216258_101568</name>
</gene>
<dbReference type="GO" id="GO:0042918">
    <property type="term" value="P:alkanesulfonate transmembrane transport"/>
    <property type="evidence" value="ECO:0007669"/>
    <property type="project" value="TreeGrafter"/>
</dbReference>
<dbReference type="InterPro" id="IPR015168">
    <property type="entry name" value="SsuA/THI5"/>
</dbReference>
<keyword evidence="7" id="KW-1185">Reference proteome</keyword>
<evidence type="ECO:0000256" key="1">
    <source>
        <dbReference type="ARBA" id="ARBA00004418"/>
    </source>
</evidence>
<accession>A0A1I3C401</accession>
<comment type="similarity">
    <text evidence="2">Belongs to the bacterial solute-binding protein SsuA/TauA family.</text>
</comment>
<dbReference type="Pfam" id="PF09084">
    <property type="entry name" value="NMT1"/>
    <property type="match status" value="1"/>
</dbReference>
<dbReference type="OrthoDB" id="5348911at2"/>
<dbReference type="SUPFAM" id="SSF53850">
    <property type="entry name" value="Periplasmic binding protein-like II"/>
    <property type="match status" value="1"/>
</dbReference>
<dbReference type="PANTHER" id="PTHR30024:SF47">
    <property type="entry name" value="TAURINE-BINDING PERIPLASMIC PROTEIN"/>
    <property type="match status" value="1"/>
</dbReference>
<organism evidence="6 7">
    <name type="scientific">Albimonas pacifica</name>
    <dbReference type="NCBI Taxonomy" id="1114924"/>
    <lineage>
        <taxon>Bacteria</taxon>
        <taxon>Pseudomonadati</taxon>
        <taxon>Pseudomonadota</taxon>
        <taxon>Alphaproteobacteria</taxon>
        <taxon>Rhodobacterales</taxon>
        <taxon>Paracoccaceae</taxon>
        <taxon>Albimonas</taxon>
    </lineage>
</organism>
<dbReference type="PANTHER" id="PTHR30024">
    <property type="entry name" value="ALIPHATIC SULFONATES-BINDING PROTEIN-RELATED"/>
    <property type="match status" value="1"/>
</dbReference>
<dbReference type="EMBL" id="FOQH01000001">
    <property type="protein sequence ID" value="SFH69338.1"/>
    <property type="molecule type" value="Genomic_DNA"/>
</dbReference>
<dbReference type="AlphaFoldDB" id="A0A1I3C401"/>
<dbReference type="STRING" id="1114924.SAMN05216258_101568"/>
<feature type="signal peptide" evidence="4">
    <location>
        <begin position="1"/>
        <end position="22"/>
    </location>
</feature>
<evidence type="ECO:0000256" key="3">
    <source>
        <dbReference type="ARBA" id="ARBA00022729"/>
    </source>
</evidence>
<protein>
    <submittedName>
        <fullName evidence="6">NitT/TauT family transport system substrate-binding protein</fullName>
    </submittedName>
</protein>
<evidence type="ECO:0000313" key="6">
    <source>
        <dbReference type="EMBL" id="SFH69338.1"/>
    </source>
</evidence>
<sequence length="322" mass="33678">MKRALLAAVAAASLSLPSLALAAEKLVFAWTPNPQTPQVDVALAKGYFEEAGVEVEIVSFPSGREGFEALIGGQVDVAFMAEFPAAVGILRVQDFRVIGDLARYRGSRIIGNAEAGPLATPADLAGRDVGTVLGTNVDFYLSKVLAEAGVTANVINAGPADLAPAVARGDVDAMVTFPTFYAAARQALGENYVELKAPGYAVHYILTANGQALRDRPEVFNAFMHALWKADEDVAEDPSAAQDAVLANLKGAMPKEALAAMWSEVEIGLELDRELLELIVEEAAWIVGKGIVKAEAPSAETVAQSFDGAPLAASDAGAVDLE</sequence>
<dbReference type="Gene3D" id="3.40.190.10">
    <property type="entry name" value="Periplasmic binding protein-like II"/>
    <property type="match status" value="2"/>
</dbReference>
<feature type="chain" id="PRO_5011652827" evidence="4">
    <location>
        <begin position="23"/>
        <end position="322"/>
    </location>
</feature>
<keyword evidence="3 4" id="KW-0732">Signal</keyword>
<comment type="subcellular location">
    <subcellularLocation>
        <location evidence="1">Periplasm</location>
    </subcellularLocation>
</comment>